<feature type="domain" description="Coat protein VP1/VP2 Parvovirus" evidence="7">
    <location>
        <begin position="209"/>
        <end position="696"/>
    </location>
</feature>
<evidence type="ECO:0000256" key="6">
    <source>
        <dbReference type="SAM" id="MobiDB-lite"/>
    </source>
</evidence>
<dbReference type="InterPro" id="IPR013607">
    <property type="entry name" value="Phospholipase_A2-like"/>
</dbReference>
<feature type="region of interest" description="Disordered" evidence="6">
    <location>
        <begin position="176"/>
        <end position="219"/>
    </location>
</feature>
<evidence type="ECO:0000313" key="9">
    <source>
        <dbReference type="EMBL" id="XBH23644.1"/>
    </source>
</evidence>
<dbReference type="SUPFAM" id="SSF88645">
    <property type="entry name" value="ssDNA viruses"/>
    <property type="match status" value="1"/>
</dbReference>
<reference evidence="9" key="1">
    <citation type="journal article" date="2024" name="Microbiome">
        <title>Substantial viral diversity in bats and rodents from East Africa: insights into evolution, recombination, and cocirculation.</title>
        <authorList>
            <person name="Wang D."/>
            <person name="Yang X."/>
            <person name="Ren Z."/>
            <person name="Hu B."/>
            <person name="Zhao H."/>
            <person name="Yang K."/>
            <person name="Shi P."/>
            <person name="Zhang Z."/>
            <person name="Feng Q."/>
            <person name="Nawenja C.V."/>
            <person name="Obanda V."/>
            <person name="Robert K."/>
            <person name="Nalikka B."/>
            <person name="Waruhiu C.N."/>
            <person name="Ochola G.O."/>
            <person name="Onyuok S.O."/>
            <person name="Ochieng H."/>
            <person name="Li B."/>
            <person name="Zhu Y."/>
            <person name="Si H."/>
            <person name="Yin J."/>
            <person name="Kristiansen K."/>
            <person name="Jin X."/>
            <person name="Xu X."/>
            <person name="Xiao M."/>
            <person name="Agwanda B."/>
            <person name="Ommeh S."/>
            <person name="Li J."/>
            <person name="Shi Z.L."/>
        </authorList>
    </citation>
    <scope>NUCLEOTIDE SEQUENCE</scope>
    <source>
        <strain evidence="9">10A/Kenya/KBR12SL/2018</strain>
    </source>
</reference>
<comment type="subcellular location">
    <subcellularLocation>
        <location evidence="1">Virion</location>
    </subcellularLocation>
</comment>
<accession>A0AAU7E0S2</accession>
<comment type="similarity">
    <text evidence="2">Belongs to the parvoviridae capsid protein family.</text>
</comment>
<keyword evidence="5" id="KW-0946">Virion</keyword>
<proteinExistence type="inferred from homology"/>
<keyword evidence="3" id="KW-1140">T=1 icosahedral capsid protein</keyword>
<protein>
    <submittedName>
        <fullName evidence="9">VP1 protein</fullName>
    </submittedName>
</protein>
<dbReference type="Gene3D" id="2.170.30.10">
    <property type="entry name" value="Parvovirus coat protein VP1/VP2"/>
    <property type="match status" value="1"/>
</dbReference>
<dbReference type="Pfam" id="PF00740">
    <property type="entry name" value="VP1_2"/>
    <property type="match status" value="1"/>
</dbReference>
<organism evidence="9">
    <name type="scientific">Rhinolophus bat parvovirus</name>
    <dbReference type="NCBI Taxonomy" id="3038986"/>
    <lineage>
        <taxon>Viruses</taxon>
        <taxon>Monodnaviria</taxon>
        <taxon>Shotokuvirae</taxon>
        <taxon>Cossaviricota</taxon>
        <taxon>Quintoviricetes</taxon>
        <taxon>Piccovirales</taxon>
        <taxon>Parvoviridae</taxon>
    </lineage>
</organism>
<dbReference type="InterPro" id="IPR036952">
    <property type="entry name" value="VP1/VP2"/>
</dbReference>
<name>A0AAU7E0S2_9VIRU</name>
<evidence type="ECO:0000259" key="8">
    <source>
        <dbReference type="Pfam" id="PF08398"/>
    </source>
</evidence>
<dbReference type="InterPro" id="IPR016184">
    <property type="entry name" value="Capsid/spike_ssDNA_virus"/>
</dbReference>
<feature type="region of interest" description="Disordered" evidence="6">
    <location>
        <begin position="138"/>
        <end position="158"/>
    </location>
</feature>
<evidence type="ECO:0000256" key="5">
    <source>
        <dbReference type="ARBA" id="ARBA00022844"/>
    </source>
</evidence>
<keyword evidence="4" id="KW-0167">Capsid protein</keyword>
<reference evidence="9" key="2">
    <citation type="submission" date="2024-02" db="EMBL/GenBank/DDBJ databases">
        <authorList>
            <person name="Hu B."/>
        </authorList>
    </citation>
    <scope>NUCLEOTIDE SEQUENCE</scope>
    <source>
        <strain evidence="9">10A/Kenya/KBR12SL/2018</strain>
    </source>
</reference>
<evidence type="ECO:0000256" key="4">
    <source>
        <dbReference type="ARBA" id="ARBA00022561"/>
    </source>
</evidence>
<feature type="domain" description="Phospholipase A2-like" evidence="8">
    <location>
        <begin position="45"/>
        <end position="124"/>
    </location>
</feature>
<dbReference type="GO" id="GO:0005198">
    <property type="term" value="F:structural molecule activity"/>
    <property type="evidence" value="ECO:0007669"/>
    <property type="project" value="InterPro"/>
</dbReference>
<evidence type="ECO:0000256" key="3">
    <source>
        <dbReference type="ARBA" id="ARBA00022431"/>
    </source>
</evidence>
<evidence type="ECO:0000259" key="7">
    <source>
        <dbReference type="Pfam" id="PF00740"/>
    </source>
</evidence>
<evidence type="ECO:0000256" key="2">
    <source>
        <dbReference type="ARBA" id="ARBA00005398"/>
    </source>
</evidence>
<feature type="compositionally biased region" description="Basic and acidic residues" evidence="6">
    <location>
        <begin position="149"/>
        <end position="158"/>
    </location>
</feature>
<dbReference type="GO" id="GO:0039615">
    <property type="term" value="C:T=1 icosahedral viral capsid"/>
    <property type="evidence" value="ECO:0007669"/>
    <property type="project" value="UniProtKB-KW"/>
</dbReference>
<sequence length="726" mass="82114">MSRVVMSFVDHPPDWLKRVASGLTEFLDLEPGPPKPKPGYQDQQRGLVVPGYKYLGPFNGLNKGEPVNKADAVAREHDLEYGKLLEQGDNPYLKYNHADKEFQEKLEGDTSWGGNLGRAVFQAKKRVLEPFGLAEEAPVKTAPGKKRPRPPDLHYNDEHSIDEALLERPEVRARLDEQNGEQPEPIPAAAPNMASTEMAAGGGGPMGDDNQGADGVGSSSGNWHCDSVWMDGRVVTKSTRTWSLPTYNNHLYKQIQSTGSGNGTYFGYSTPWGYFDFNRFHCHFSPRDWQRLINNHWGIRPKRLNFKLFNIQVKEVTTNEGTTTIANNLTSTVQVFADTDYQLPYVLGNAHEGCLPPFPADVFMLPQFGYLTLNSNPSSGVAQSMPQSAFYCLEYFPSQMLRTGNNFMFSYEFENVPFHSMFMHNQSLDRLMNPLVDQYLWYLRSTSGKKLTMKKAGDKEFADYYKNWMPGPGYKVQQWNRNLDRNYDVGNTFTYTNTWRLMGRNTVNYPGLAQPGQKGFLSGNSQLIFNNNLITGKEANLDNNQQNLLVTDESETQTVNPSNAEEWGQLAGNQQNQTTKPEVYADNEAHIFPGMVWQDRDIYLQGPIWAKIPETDGHFHPSPLMGGFGLKNPPPQILIKNTAVPANPPTDFSPARVNSFINQYSTGQVTVEIEWELRKENSKRWNPEIQYTSNFENSNNVQFSVNNDGVYVESRPIGTRYLTHTL</sequence>
<dbReference type="InterPro" id="IPR001403">
    <property type="entry name" value="Parvovirus_coat"/>
</dbReference>
<dbReference type="EMBL" id="PP711834">
    <property type="protein sequence ID" value="XBH23644.1"/>
    <property type="molecule type" value="Genomic_DNA"/>
</dbReference>
<evidence type="ECO:0000256" key="1">
    <source>
        <dbReference type="ARBA" id="ARBA00004328"/>
    </source>
</evidence>
<dbReference type="Pfam" id="PF08398">
    <property type="entry name" value="Phospholip_A2_4"/>
    <property type="match status" value="1"/>
</dbReference>